<reference evidence="3 4" key="1">
    <citation type="journal article" date="2013" name="Genome Biol. Evol.">
        <title>Genomes of Stigonematalean cyanobacteria (subsection V) and the evolution of oxygenic photosynthesis from prokaryotes to plastids.</title>
        <authorList>
            <person name="Dagan T."/>
            <person name="Roettger M."/>
            <person name="Stucken K."/>
            <person name="Landan G."/>
            <person name="Koch R."/>
            <person name="Major P."/>
            <person name="Gould S.B."/>
            <person name="Goremykin V.V."/>
            <person name="Rippka R."/>
            <person name="Tandeau de Marsac N."/>
            <person name="Gugger M."/>
            <person name="Lockhart P.J."/>
            <person name="Allen J.F."/>
            <person name="Brune I."/>
            <person name="Maus I."/>
            <person name="Puhler A."/>
            <person name="Martin W.F."/>
        </authorList>
    </citation>
    <scope>NUCLEOTIDE SEQUENCE [LARGE SCALE GENOMIC DNA]</scope>
    <source>
        <strain evidence="3 4">PCC 7110</strain>
    </source>
</reference>
<evidence type="ECO:0000256" key="1">
    <source>
        <dbReference type="PROSITE-ProRule" id="PRU00169"/>
    </source>
</evidence>
<gene>
    <name evidence="3" type="ORF">WA1_01175</name>
</gene>
<dbReference type="EMBL" id="ANNX02000012">
    <property type="protein sequence ID" value="KYC43804.1"/>
    <property type="molecule type" value="Genomic_DNA"/>
</dbReference>
<dbReference type="InterPro" id="IPR011006">
    <property type="entry name" value="CheY-like_superfamily"/>
</dbReference>
<dbReference type="Gene3D" id="3.40.50.2300">
    <property type="match status" value="1"/>
</dbReference>
<comment type="caution">
    <text evidence="3">The sequence shown here is derived from an EMBL/GenBank/DDBJ whole genome shotgun (WGS) entry which is preliminary data.</text>
</comment>
<name>A0A139XGH8_9CYAN</name>
<evidence type="ECO:0000259" key="2">
    <source>
        <dbReference type="PROSITE" id="PS50110"/>
    </source>
</evidence>
<dbReference type="SUPFAM" id="SSF52172">
    <property type="entry name" value="CheY-like"/>
    <property type="match status" value="1"/>
</dbReference>
<accession>A0A139XGH8</accession>
<evidence type="ECO:0000313" key="4">
    <source>
        <dbReference type="Proteomes" id="UP000076925"/>
    </source>
</evidence>
<dbReference type="Proteomes" id="UP000076925">
    <property type="component" value="Unassembled WGS sequence"/>
</dbReference>
<feature type="domain" description="Response regulatory" evidence="2">
    <location>
        <begin position="1"/>
        <end position="65"/>
    </location>
</feature>
<dbReference type="GO" id="GO:0000160">
    <property type="term" value="P:phosphorelay signal transduction system"/>
    <property type="evidence" value="ECO:0007669"/>
    <property type="project" value="InterPro"/>
</dbReference>
<evidence type="ECO:0000313" key="3">
    <source>
        <dbReference type="EMBL" id="KYC43804.1"/>
    </source>
</evidence>
<proteinExistence type="predicted"/>
<sequence length="66" mass="7254">MNKGYDLIQQVRTSSGEQGEVVLAIAVTGYGNEKMLERALCAGFDLWLTKPLDFDEFLAVLGCLSK</sequence>
<keyword evidence="4" id="KW-1185">Reference proteome</keyword>
<protein>
    <recommendedName>
        <fullName evidence="2">Response regulatory domain-containing protein</fullName>
    </recommendedName>
</protein>
<dbReference type="AlphaFoldDB" id="A0A139XGH8"/>
<dbReference type="PROSITE" id="PS50110">
    <property type="entry name" value="RESPONSE_REGULATORY"/>
    <property type="match status" value="1"/>
</dbReference>
<organism evidence="3 4">
    <name type="scientific">Scytonema hofmannii PCC 7110</name>
    <dbReference type="NCBI Taxonomy" id="128403"/>
    <lineage>
        <taxon>Bacteria</taxon>
        <taxon>Bacillati</taxon>
        <taxon>Cyanobacteriota</taxon>
        <taxon>Cyanophyceae</taxon>
        <taxon>Nostocales</taxon>
        <taxon>Scytonemataceae</taxon>
        <taxon>Scytonema</taxon>
    </lineage>
</organism>
<dbReference type="STRING" id="128403.WA1_01175"/>
<dbReference type="InterPro" id="IPR001789">
    <property type="entry name" value="Sig_transdc_resp-reg_receiver"/>
</dbReference>
<comment type="caution">
    <text evidence="1">Lacks conserved residue(s) required for the propagation of feature annotation.</text>
</comment>